<dbReference type="EMBL" id="KQ085949">
    <property type="protein sequence ID" value="KLO14062.1"/>
    <property type="molecule type" value="Genomic_DNA"/>
</dbReference>
<dbReference type="Gene3D" id="3.80.10.10">
    <property type="entry name" value="Ribonuclease Inhibitor"/>
    <property type="match status" value="1"/>
</dbReference>
<reference evidence="2 3" key="1">
    <citation type="submission" date="2015-04" db="EMBL/GenBank/DDBJ databases">
        <title>Complete genome sequence of Schizopora paradoxa KUC8140, a cosmopolitan wood degrader in East Asia.</title>
        <authorList>
            <consortium name="DOE Joint Genome Institute"/>
            <person name="Min B."/>
            <person name="Park H."/>
            <person name="Jang Y."/>
            <person name="Kim J.-J."/>
            <person name="Kim K.H."/>
            <person name="Pangilinan J."/>
            <person name="Lipzen A."/>
            <person name="Riley R."/>
            <person name="Grigoriev I.V."/>
            <person name="Spatafora J.W."/>
            <person name="Choi I.-G."/>
        </authorList>
    </citation>
    <scope>NUCLEOTIDE SEQUENCE [LARGE SCALE GENOMIC DNA]</scope>
    <source>
        <strain evidence="2 3">KUC8140</strain>
    </source>
</reference>
<evidence type="ECO:0000256" key="1">
    <source>
        <dbReference type="SAM" id="MobiDB-lite"/>
    </source>
</evidence>
<gene>
    <name evidence="2" type="ORF">SCHPADRAFT_996870</name>
</gene>
<sequence>MSQGTRRPRSDMGPQDGDGQLESTSTPELEGGRIHPEVISAMMALIEKLRGDGGRMGTSSGWFDELWGSKSKSGSQEGSQLEEGAEMTKIARSRRREGVRESLKRARDTANAFLEIGNHAISQIKRLEGQLEVEEIADRTCLLSLPDEILAIILEGTAWRAWADEEEDLPRTNSYIQTSIRLSHICQRLRRIAVSTQSLWDRTINFMPAEVVESCFNRLSAPIAEVAVSGWSGSDKVGRRTLPPPSFLKESYESYLTTICPFSQHWRRYIHEDLCVTVEVLKEVASLTRGLYAPHLSEMAIHYNPAAMRIPSEELPQEYRDALYYFSTWSIPSLSSLAISNLIPLPHSFSNSHFLTKLCMGLTFVAKFNPGELASFLGSLSQLDELLIRFELLDSNIEIAGHPNTTEVVLSGVRKMELEFYRCTGEHVDAAFIPLRFPSVAFLKLCAWGLEEWQEGENIDDVVRAVLCPDAQSFPKLSKFELGIGVTVHGLPDMIVEHLDRPLCTFRIPFASLRHIRHLALVGMVCVFVDNPDMSSLPSLRSLTLKNCGMLKREWALQLLPNLFERGLQPSLVRSAT</sequence>
<dbReference type="SUPFAM" id="SSF52047">
    <property type="entry name" value="RNI-like"/>
    <property type="match status" value="1"/>
</dbReference>
<feature type="region of interest" description="Disordered" evidence="1">
    <location>
        <begin position="67"/>
        <end position="101"/>
    </location>
</feature>
<dbReference type="InParanoid" id="A0A0H2RR39"/>
<feature type="region of interest" description="Disordered" evidence="1">
    <location>
        <begin position="1"/>
        <end position="34"/>
    </location>
</feature>
<dbReference type="AlphaFoldDB" id="A0A0H2RR39"/>
<feature type="compositionally biased region" description="Low complexity" evidence="1">
    <location>
        <begin position="68"/>
        <end position="82"/>
    </location>
</feature>
<name>A0A0H2RR39_9AGAM</name>
<organism evidence="2 3">
    <name type="scientific">Schizopora paradoxa</name>
    <dbReference type="NCBI Taxonomy" id="27342"/>
    <lineage>
        <taxon>Eukaryota</taxon>
        <taxon>Fungi</taxon>
        <taxon>Dikarya</taxon>
        <taxon>Basidiomycota</taxon>
        <taxon>Agaricomycotina</taxon>
        <taxon>Agaricomycetes</taxon>
        <taxon>Hymenochaetales</taxon>
        <taxon>Schizoporaceae</taxon>
        <taxon>Schizopora</taxon>
    </lineage>
</organism>
<dbReference type="Proteomes" id="UP000053477">
    <property type="component" value="Unassembled WGS sequence"/>
</dbReference>
<dbReference type="InterPro" id="IPR032675">
    <property type="entry name" value="LRR_dom_sf"/>
</dbReference>
<keyword evidence="3" id="KW-1185">Reference proteome</keyword>
<proteinExistence type="predicted"/>
<accession>A0A0H2RR39</accession>
<evidence type="ECO:0000313" key="2">
    <source>
        <dbReference type="EMBL" id="KLO14062.1"/>
    </source>
</evidence>
<protein>
    <submittedName>
        <fullName evidence="2">Uncharacterized protein</fullName>
    </submittedName>
</protein>
<evidence type="ECO:0000313" key="3">
    <source>
        <dbReference type="Proteomes" id="UP000053477"/>
    </source>
</evidence>